<proteinExistence type="predicted"/>
<dbReference type="PROSITE" id="PS50927">
    <property type="entry name" value="BULB_LECTIN"/>
    <property type="match status" value="1"/>
</dbReference>
<dbReference type="PANTHER" id="PTHR47976">
    <property type="entry name" value="G-TYPE LECTIN S-RECEPTOR-LIKE SERINE/THREONINE-PROTEIN KINASE SD2-5"/>
    <property type="match status" value="1"/>
</dbReference>
<feature type="domain" description="Bulb-type lectin" evidence="2">
    <location>
        <begin position="1"/>
        <end position="89"/>
    </location>
</feature>
<protein>
    <recommendedName>
        <fullName evidence="2">Bulb-type lectin domain-containing protein</fullName>
    </recommendedName>
</protein>
<gene>
    <name evidence="3" type="ORF">POTOM_057907</name>
</gene>
<dbReference type="OrthoDB" id="1668230at2759"/>
<evidence type="ECO:0000259" key="2">
    <source>
        <dbReference type="PROSITE" id="PS50927"/>
    </source>
</evidence>
<dbReference type="InterPro" id="IPR001480">
    <property type="entry name" value="Bulb-type_lectin_dom"/>
</dbReference>
<reference evidence="3" key="1">
    <citation type="journal article" date="2020" name="bioRxiv">
        <title>Hybrid origin of Populus tomentosa Carr. identified through genome sequencing and phylogenomic analysis.</title>
        <authorList>
            <person name="An X."/>
            <person name="Gao K."/>
            <person name="Chen Z."/>
            <person name="Li J."/>
            <person name="Yang X."/>
            <person name="Yang X."/>
            <person name="Zhou J."/>
            <person name="Guo T."/>
            <person name="Zhao T."/>
            <person name="Huang S."/>
            <person name="Miao D."/>
            <person name="Khan W.U."/>
            <person name="Rao P."/>
            <person name="Ye M."/>
            <person name="Lei B."/>
            <person name="Liao W."/>
            <person name="Wang J."/>
            <person name="Ji L."/>
            <person name="Li Y."/>
            <person name="Guo B."/>
            <person name="Mustafa N.S."/>
            <person name="Li S."/>
            <person name="Yun Q."/>
            <person name="Keller S.R."/>
            <person name="Mao J."/>
            <person name="Zhang R."/>
            <person name="Strauss S.H."/>
        </authorList>
    </citation>
    <scope>NUCLEOTIDE SEQUENCE</scope>
    <source>
        <strain evidence="3">GM15</strain>
        <tissue evidence="3">Leaf</tissue>
    </source>
</reference>
<dbReference type="PANTHER" id="PTHR47976:SF27">
    <property type="entry name" value="RECEPTOR-LIKE SERINE_THREONINE-PROTEIN KINASE"/>
    <property type="match status" value="1"/>
</dbReference>
<dbReference type="Proteomes" id="UP000886885">
    <property type="component" value="Chromosome 19A"/>
</dbReference>
<name>A0A8X7XTJ6_POPTO</name>
<dbReference type="InterPro" id="IPR051343">
    <property type="entry name" value="G-type_lectin_kinases/EP1-like"/>
</dbReference>
<sequence length="177" mass="19608">MVGIWLVGKPADIITWIAYRDDPHVPSNATLELTVNSKLLLRTCYANNEAGEEKLIAKIEKSASNARMLDSGNLVLYNEHSNVIWESFNFPTDRILGGQNLYAGGELLSSASTTNFSVGSFHLIMQYDGNLVLYPIATLDTLVDAYWDTSTSGSSSTHLYLNYTGELLILNNSFRLH</sequence>
<evidence type="ECO:0000313" key="4">
    <source>
        <dbReference type="Proteomes" id="UP000886885"/>
    </source>
</evidence>
<evidence type="ECO:0000256" key="1">
    <source>
        <dbReference type="ARBA" id="ARBA00022729"/>
    </source>
</evidence>
<dbReference type="AlphaFoldDB" id="A0A8X7XTJ6"/>
<keyword evidence="4" id="KW-1185">Reference proteome</keyword>
<dbReference type="EMBL" id="JAAWWB010000037">
    <property type="protein sequence ID" value="KAG6738296.1"/>
    <property type="molecule type" value="Genomic_DNA"/>
</dbReference>
<comment type="caution">
    <text evidence="3">The sequence shown here is derived from an EMBL/GenBank/DDBJ whole genome shotgun (WGS) entry which is preliminary data.</text>
</comment>
<keyword evidence="1" id="KW-0732">Signal</keyword>
<evidence type="ECO:0000313" key="3">
    <source>
        <dbReference type="EMBL" id="KAG6738296.1"/>
    </source>
</evidence>
<dbReference type="Pfam" id="PF01453">
    <property type="entry name" value="B_lectin"/>
    <property type="match status" value="1"/>
</dbReference>
<accession>A0A8X7XTJ6</accession>
<organism evidence="3 4">
    <name type="scientific">Populus tomentosa</name>
    <name type="common">Chinese white poplar</name>
    <dbReference type="NCBI Taxonomy" id="118781"/>
    <lineage>
        <taxon>Eukaryota</taxon>
        <taxon>Viridiplantae</taxon>
        <taxon>Streptophyta</taxon>
        <taxon>Embryophyta</taxon>
        <taxon>Tracheophyta</taxon>
        <taxon>Spermatophyta</taxon>
        <taxon>Magnoliopsida</taxon>
        <taxon>eudicotyledons</taxon>
        <taxon>Gunneridae</taxon>
        <taxon>Pentapetalae</taxon>
        <taxon>rosids</taxon>
        <taxon>fabids</taxon>
        <taxon>Malpighiales</taxon>
        <taxon>Salicaceae</taxon>
        <taxon>Saliceae</taxon>
        <taxon>Populus</taxon>
    </lineage>
</organism>